<dbReference type="InterPro" id="IPR007219">
    <property type="entry name" value="XnlR_reg_dom"/>
</dbReference>
<evidence type="ECO:0000313" key="6">
    <source>
        <dbReference type="Proteomes" id="UP001142393"/>
    </source>
</evidence>
<keyword evidence="2" id="KW-0539">Nucleus</keyword>
<dbReference type="PANTHER" id="PTHR46910:SF38">
    <property type="entry name" value="ZN(2)-C6 FUNGAL-TYPE DOMAIN-CONTAINING PROTEIN"/>
    <property type="match status" value="1"/>
</dbReference>
<feature type="compositionally biased region" description="Polar residues" evidence="3">
    <location>
        <begin position="70"/>
        <end position="81"/>
    </location>
</feature>
<accession>A0A9W8U1K7</accession>
<evidence type="ECO:0000256" key="1">
    <source>
        <dbReference type="ARBA" id="ARBA00022723"/>
    </source>
</evidence>
<dbReference type="CDD" id="cd12148">
    <property type="entry name" value="fungal_TF_MHR"/>
    <property type="match status" value="1"/>
</dbReference>
<dbReference type="InterPro" id="IPR036864">
    <property type="entry name" value="Zn2-C6_fun-type_DNA-bd_sf"/>
</dbReference>
<feature type="region of interest" description="Disordered" evidence="3">
    <location>
        <begin position="1"/>
        <end position="42"/>
    </location>
</feature>
<dbReference type="InterPro" id="IPR001138">
    <property type="entry name" value="Zn2Cys6_DnaBD"/>
</dbReference>
<feature type="compositionally biased region" description="Polar residues" evidence="3">
    <location>
        <begin position="975"/>
        <end position="1006"/>
    </location>
</feature>
<dbReference type="Gene3D" id="4.10.240.10">
    <property type="entry name" value="Zn(2)-C6 fungal-type DNA-binding domain"/>
    <property type="match status" value="1"/>
</dbReference>
<dbReference type="GO" id="GO:0000981">
    <property type="term" value="F:DNA-binding transcription factor activity, RNA polymerase II-specific"/>
    <property type="evidence" value="ECO:0007669"/>
    <property type="project" value="InterPro"/>
</dbReference>
<proteinExistence type="predicted"/>
<dbReference type="EMBL" id="JANVFU010000002">
    <property type="protein sequence ID" value="KAJ3748813.1"/>
    <property type="molecule type" value="Genomic_DNA"/>
</dbReference>
<feature type="domain" description="Zn(2)-C6 fungal-type" evidence="4">
    <location>
        <begin position="102"/>
        <end position="135"/>
    </location>
</feature>
<dbReference type="CDD" id="cd00067">
    <property type="entry name" value="GAL4"/>
    <property type="match status" value="1"/>
</dbReference>
<dbReference type="Pfam" id="PF00172">
    <property type="entry name" value="Zn_clus"/>
    <property type="match status" value="1"/>
</dbReference>
<dbReference type="AlphaFoldDB" id="A0A9W8U1K7"/>
<keyword evidence="6" id="KW-1185">Reference proteome</keyword>
<dbReference type="SMART" id="SM00066">
    <property type="entry name" value="GAL4"/>
    <property type="match status" value="1"/>
</dbReference>
<gene>
    <name evidence="5" type="ORF">DFH05DRAFT_1456766</name>
</gene>
<dbReference type="PROSITE" id="PS50048">
    <property type="entry name" value="ZN2_CY6_FUNGAL_2"/>
    <property type="match status" value="1"/>
</dbReference>
<dbReference type="GO" id="GO:0008270">
    <property type="term" value="F:zinc ion binding"/>
    <property type="evidence" value="ECO:0007669"/>
    <property type="project" value="InterPro"/>
</dbReference>
<dbReference type="SMART" id="SM00906">
    <property type="entry name" value="Fungal_trans"/>
    <property type="match status" value="1"/>
</dbReference>
<dbReference type="GO" id="GO:0006351">
    <property type="term" value="P:DNA-templated transcription"/>
    <property type="evidence" value="ECO:0007669"/>
    <property type="project" value="InterPro"/>
</dbReference>
<feature type="compositionally biased region" description="Low complexity" evidence="3">
    <location>
        <begin position="193"/>
        <end position="210"/>
    </location>
</feature>
<dbReference type="Pfam" id="PF04082">
    <property type="entry name" value="Fungal_trans"/>
    <property type="match status" value="1"/>
</dbReference>
<comment type="caution">
    <text evidence="5">The sequence shown here is derived from an EMBL/GenBank/DDBJ whole genome shotgun (WGS) entry which is preliminary data.</text>
</comment>
<keyword evidence="1" id="KW-0479">Metal-binding</keyword>
<feature type="region of interest" description="Disordered" evidence="3">
    <location>
        <begin position="950"/>
        <end position="1014"/>
    </location>
</feature>
<feature type="region of interest" description="Disordered" evidence="3">
    <location>
        <begin position="70"/>
        <end position="99"/>
    </location>
</feature>
<organism evidence="5 6">
    <name type="scientific">Lentinula detonsa</name>
    <dbReference type="NCBI Taxonomy" id="2804962"/>
    <lineage>
        <taxon>Eukaryota</taxon>
        <taxon>Fungi</taxon>
        <taxon>Dikarya</taxon>
        <taxon>Basidiomycota</taxon>
        <taxon>Agaricomycotina</taxon>
        <taxon>Agaricomycetes</taxon>
        <taxon>Agaricomycetidae</taxon>
        <taxon>Agaricales</taxon>
        <taxon>Marasmiineae</taxon>
        <taxon>Omphalotaceae</taxon>
        <taxon>Lentinula</taxon>
    </lineage>
</organism>
<dbReference type="InterPro" id="IPR050987">
    <property type="entry name" value="AtrR-like"/>
</dbReference>
<feature type="region of interest" description="Disordered" evidence="3">
    <location>
        <begin position="193"/>
        <end position="265"/>
    </location>
</feature>
<evidence type="ECO:0000313" key="5">
    <source>
        <dbReference type="EMBL" id="KAJ3748813.1"/>
    </source>
</evidence>
<feature type="compositionally biased region" description="Low complexity" evidence="3">
    <location>
        <begin position="950"/>
        <end position="967"/>
    </location>
</feature>
<dbReference type="Proteomes" id="UP001142393">
    <property type="component" value="Unassembled WGS sequence"/>
</dbReference>
<dbReference type="PROSITE" id="PS00463">
    <property type="entry name" value="ZN2_CY6_FUNGAL_1"/>
    <property type="match status" value="1"/>
</dbReference>
<dbReference type="GO" id="GO:0003677">
    <property type="term" value="F:DNA binding"/>
    <property type="evidence" value="ECO:0007669"/>
    <property type="project" value="InterPro"/>
</dbReference>
<dbReference type="SUPFAM" id="SSF57701">
    <property type="entry name" value="Zn2/Cys6 DNA-binding domain"/>
    <property type="match status" value="1"/>
</dbReference>
<evidence type="ECO:0000256" key="3">
    <source>
        <dbReference type="SAM" id="MobiDB-lite"/>
    </source>
</evidence>
<feature type="region of interest" description="Disordered" evidence="3">
    <location>
        <begin position="860"/>
        <end position="906"/>
    </location>
</feature>
<name>A0A9W8U1K7_9AGAR</name>
<sequence length="1014" mass="114437">MAAEGTEEPRPLKANDPSNGLISMHTNDRQEHFRKSKQKPVAEYRELEKQKLNGRIHGTVEINTNSQIGFKNLHSSSTSSTKRGEDLYNRTAGTKSSSRTRACDNCRRRKTRCDGPRKANNICTNCLQNKKACTYVEASTPRGPPKSYVTGLEDKLEKMEELLQRLRPGQDFSAELGPPVVRDSWKDSELLPATSRSRSRLRAASPSKLSPYLDQTTSIPVSSHLILNPSSSSSSRAPSRHHRMRRDSTDDSIDYLSSQSDSSDVDELVDNFEKGMQRLTLRSGRSQSQGDGPYDRFHGQSSYIKLVDVTRKLRQAHLLAQKEVFSNSSGSNESTTSPSPEIPNALRRPEFWRAPKWELVYEGLHVDSPKFLNSVLEQFPKLGLAEELIEHYFRHVNPQLCLLNKRIFHRQWRERLYQRDIWFCALSMCMFALGSRWSNDSRVLARDQTKHGTAELDWTKAGWDYFNVAIFQTFSLLAWFLRGTPDYAVGGTIVTVGIRKAQDVGAHRKAVYERFPTADEELWKRAFWLLVILDRTGSASLGRPCSLGEEDYDLELPLEVDDEYWETEDPALDFKQPDGLPSRVAAFNAWIRITQIVGFTLRTLYALDPGKIFLGRQILPEPEIIVKQLNMALDEWVDSLPEHLQWPVSTDDIILSNQSASLHLSYHFAFLLIYRTFIPFSQILPSGIRGVRIPRSSQKPSSLSTPALPICVNSAKSCVQIIEAQMRRGFSNVAFLITICNVCSAILIVHLWDLKAKEIKERSTHISPIEDVKPQHALAIQSAKEDIDVFLKALEWAKPRYPSVAQIIHDLRASFPSAQHDQIATDLYHSSTHQESISFSSNTKESHSLWDWKSPEVPSNAPSLSSSSRHGWDNPPAGNDFPIPTSSYPIPAAPFEPTSSNTLLRRDSDPLLRQTAFWSTPSSSPSFPQIPANQLATLNYSPRASLPFISTTRRSSSTSTARPRYSSAGAPRSDNLYNPYQQIPTSDARSIPTSAVYNKQNYSSDSTWDHPVYP</sequence>
<evidence type="ECO:0000259" key="4">
    <source>
        <dbReference type="PROSITE" id="PS50048"/>
    </source>
</evidence>
<reference evidence="5 6" key="1">
    <citation type="journal article" date="2023" name="Proc. Natl. Acad. Sci. U.S.A.">
        <title>A global phylogenomic analysis of the shiitake genus Lentinula.</title>
        <authorList>
            <person name="Sierra-Patev S."/>
            <person name="Min B."/>
            <person name="Naranjo-Ortiz M."/>
            <person name="Looney B."/>
            <person name="Konkel Z."/>
            <person name="Slot J.C."/>
            <person name="Sakamoto Y."/>
            <person name="Steenwyk J.L."/>
            <person name="Rokas A."/>
            <person name="Carro J."/>
            <person name="Camarero S."/>
            <person name="Ferreira P."/>
            <person name="Molpeceres G."/>
            <person name="Ruiz-Duenas F.J."/>
            <person name="Serrano A."/>
            <person name="Henrissat B."/>
            <person name="Drula E."/>
            <person name="Hughes K.W."/>
            <person name="Mata J.L."/>
            <person name="Ishikawa N.K."/>
            <person name="Vargas-Isla R."/>
            <person name="Ushijima S."/>
            <person name="Smith C.A."/>
            <person name="Donoghue J."/>
            <person name="Ahrendt S."/>
            <person name="Andreopoulos W."/>
            <person name="He G."/>
            <person name="LaButti K."/>
            <person name="Lipzen A."/>
            <person name="Ng V."/>
            <person name="Riley R."/>
            <person name="Sandor L."/>
            <person name="Barry K."/>
            <person name="Martinez A.T."/>
            <person name="Xiao Y."/>
            <person name="Gibbons J.G."/>
            <person name="Terashima K."/>
            <person name="Grigoriev I.V."/>
            <person name="Hibbett D."/>
        </authorList>
    </citation>
    <scope>NUCLEOTIDE SEQUENCE [LARGE SCALE GENOMIC DNA]</scope>
    <source>
        <strain evidence="5 6">TFB7810</strain>
    </source>
</reference>
<feature type="compositionally biased region" description="Polar residues" evidence="3">
    <location>
        <begin position="16"/>
        <end position="25"/>
    </location>
</feature>
<protein>
    <submittedName>
        <fullName evidence="5">Fungal-specific transcription factor domain-containing protein</fullName>
    </submittedName>
</protein>
<evidence type="ECO:0000256" key="2">
    <source>
        <dbReference type="ARBA" id="ARBA00023242"/>
    </source>
</evidence>
<dbReference type="PANTHER" id="PTHR46910">
    <property type="entry name" value="TRANSCRIPTION FACTOR PDR1"/>
    <property type="match status" value="1"/>
</dbReference>
<feature type="compositionally biased region" description="Low complexity" evidence="3">
    <location>
        <begin position="222"/>
        <end position="237"/>
    </location>
</feature>